<reference evidence="3" key="1">
    <citation type="journal article" date="2019" name="Int. J. Syst. Evol. Microbiol.">
        <title>The Global Catalogue of Microorganisms (GCM) 10K type strain sequencing project: providing services to taxonomists for standard genome sequencing and annotation.</title>
        <authorList>
            <consortium name="The Broad Institute Genomics Platform"/>
            <consortium name="The Broad Institute Genome Sequencing Center for Infectious Disease"/>
            <person name="Wu L."/>
            <person name="Ma J."/>
        </authorList>
    </citation>
    <scope>NUCLEOTIDE SEQUENCE [LARGE SCALE GENOMIC DNA]</scope>
    <source>
        <strain evidence="3">JCM 9091</strain>
    </source>
</reference>
<gene>
    <name evidence="2" type="ORF">GCM10010448_19380</name>
</gene>
<dbReference type="Proteomes" id="UP001501532">
    <property type="component" value="Unassembled WGS sequence"/>
</dbReference>
<evidence type="ECO:0000313" key="3">
    <source>
        <dbReference type="Proteomes" id="UP001501532"/>
    </source>
</evidence>
<keyword evidence="3" id="KW-1185">Reference proteome</keyword>
<accession>A0ABP6LCJ1</accession>
<feature type="compositionally biased region" description="Basic and acidic residues" evidence="1">
    <location>
        <begin position="25"/>
        <end position="38"/>
    </location>
</feature>
<evidence type="ECO:0000313" key="2">
    <source>
        <dbReference type="EMBL" id="GAA3037076.1"/>
    </source>
</evidence>
<comment type="caution">
    <text evidence="2">The sequence shown here is derived from an EMBL/GenBank/DDBJ whole genome shotgun (WGS) entry which is preliminary data.</text>
</comment>
<dbReference type="RefSeq" id="WP_234512990.1">
    <property type="nucleotide sequence ID" value="NZ_BAAAUF010000013.1"/>
</dbReference>
<name>A0ABP6LCJ1_9ACTN</name>
<dbReference type="EMBL" id="BAAAUF010000013">
    <property type="protein sequence ID" value="GAA3037076.1"/>
    <property type="molecule type" value="Genomic_DNA"/>
</dbReference>
<sequence length="55" mass="6311">MTSHVDQAVAARIAAARLKREQRRQQRAELAEAREHGLQARMAAKVARWQQEDES</sequence>
<protein>
    <submittedName>
        <fullName evidence="2">Uncharacterized protein</fullName>
    </submittedName>
</protein>
<proteinExistence type="predicted"/>
<evidence type="ECO:0000256" key="1">
    <source>
        <dbReference type="SAM" id="MobiDB-lite"/>
    </source>
</evidence>
<feature type="region of interest" description="Disordered" evidence="1">
    <location>
        <begin position="25"/>
        <end position="55"/>
    </location>
</feature>
<organism evidence="2 3">
    <name type="scientific">Streptomyces glomeratus</name>
    <dbReference type="NCBI Taxonomy" id="284452"/>
    <lineage>
        <taxon>Bacteria</taxon>
        <taxon>Bacillati</taxon>
        <taxon>Actinomycetota</taxon>
        <taxon>Actinomycetes</taxon>
        <taxon>Kitasatosporales</taxon>
        <taxon>Streptomycetaceae</taxon>
        <taxon>Streptomyces</taxon>
    </lineage>
</organism>